<protein>
    <recommendedName>
        <fullName evidence="3">Phage terminase, small subunit, putative, P27 family</fullName>
    </recommendedName>
</protein>
<dbReference type="EMBL" id="FTMD01000002">
    <property type="protein sequence ID" value="SIQ11250.1"/>
    <property type="molecule type" value="Genomic_DNA"/>
</dbReference>
<dbReference type="STRING" id="34027.SAMN05421829_102332"/>
<sequence>MTIAPKPPRAPADLSPAARKLWAKLHDDYVIDDAARLATLHEGLRAYDRAAEAAAIVTAQGITVLDRYGVPKVNPAVDVEHRSRTLFLAAMKQLQFKVDDAPPPKIGRPPRGR</sequence>
<dbReference type="RefSeq" id="WP_076600836.1">
    <property type="nucleotide sequence ID" value="NZ_FTMD01000002.1"/>
</dbReference>
<reference evidence="2" key="1">
    <citation type="submission" date="2017-01" db="EMBL/GenBank/DDBJ databases">
        <authorList>
            <person name="Varghese N."/>
            <person name="Submissions S."/>
        </authorList>
    </citation>
    <scope>NUCLEOTIDE SEQUENCE [LARGE SCALE GENOMIC DNA]</scope>
    <source>
        <strain evidence="2">ATCC 51758</strain>
    </source>
</reference>
<evidence type="ECO:0008006" key="3">
    <source>
        <dbReference type="Google" id="ProtNLM"/>
    </source>
</evidence>
<evidence type="ECO:0000313" key="2">
    <source>
        <dbReference type="Proteomes" id="UP000186819"/>
    </source>
</evidence>
<evidence type="ECO:0000313" key="1">
    <source>
        <dbReference type="EMBL" id="SIQ11250.1"/>
    </source>
</evidence>
<proteinExistence type="predicted"/>
<organism evidence="1 2">
    <name type="scientific">Aromatoleum tolulyticum</name>
    <dbReference type="NCBI Taxonomy" id="34027"/>
    <lineage>
        <taxon>Bacteria</taxon>
        <taxon>Pseudomonadati</taxon>
        <taxon>Pseudomonadota</taxon>
        <taxon>Betaproteobacteria</taxon>
        <taxon>Rhodocyclales</taxon>
        <taxon>Rhodocyclaceae</taxon>
        <taxon>Aromatoleum</taxon>
    </lineage>
</organism>
<gene>
    <name evidence="1" type="ORF">SAMN05421829_102332</name>
</gene>
<dbReference type="Proteomes" id="UP000186819">
    <property type="component" value="Unassembled WGS sequence"/>
</dbReference>
<keyword evidence="2" id="KW-1185">Reference proteome</keyword>
<name>A0A1N6Q3Y7_9RHOO</name>
<dbReference type="OrthoDB" id="7595322at2"/>
<accession>A0A1N6Q3Y7</accession>
<dbReference type="AlphaFoldDB" id="A0A1N6Q3Y7"/>